<dbReference type="InterPro" id="IPR018168">
    <property type="entry name" value="Ubi_Hdrlase_CS"/>
</dbReference>
<evidence type="ECO:0000256" key="2">
    <source>
        <dbReference type="ARBA" id="ARBA00004749"/>
    </source>
</evidence>
<dbReference type="PRINTS" id="PR00420">
    <property type="entry name" value="RNGMNOXGNASE"/>
</dbReference>
<sequence length="421" mass="45206">MDIRPGRRNYRGMTQDADALIVGGGLNGPATALALAGAELRVALIDAAEPDVRMDPGFDGRAYNLGLASRRFLTVVGVWDEIGPQSQPVREVVLEDARPGERAVAALAHFDHDEIDEGPAAQIVEDRVLRPALLRACQAHPRIAIHAPATVLATRRDDAGAEADLSTGETLRAPLLIACDGRDSPLARAAGIRRTGWGYDQTGLVCAVEHEKDHQGVARQRFLPGGPFAVLPLPGGRRSSLVWTERTAEARRIHALPDADYRAEVEARMGGALGAVTLAGKRWMYPLKLSVAQSWIAPRLALVGDAAHAVHPIAGQGLNLGLRDAAALAEVLAEAKRRGEDIGASLVLERYQTWRRFDGVSLALGMDAVNRLFSSDDPALRLIRDAGVRLATALRPARRAFMREAAGVSGDLPKMLRGERV</sequence>
<gene>
    <name evidence="9" type="ORF">SAMN05216258_104364</name>
</gene>
<comment type="similarity">
    <text evidence="3">Belongs to the UbiH/COQ6 family.</text>
</comment>
<dbReference type="PANTHER" id="PTHR43876">
    <property type="entry name" value="UBIQUINONE BIOSYNTHESIS MONOOXYGENASE COQ6, MITOCHONDRIAL"/>
    <property type="match status" value="1"/>
</dbReference>
<proteinExistence type="inferred from homology"/>
<keyword evidence="5" id="KW-0274">FAD</keyword>
<dbReference type="SUPFAM" id="SSF51905">
    <property type="entry name" value="FAD/NAD(P)-binding domain"/>
    <property type="match status" value="1"/>
</dbReference>
<dbReference type="GO" id="GO:0110142">
    <property type="term" value="C:ubiquinone biosynthesis complex"/>
    <property type="evidence" value="ECO:0007669"/>
    <property type="project" value="UniProtKB-ARBA"/>
</dbReference>
<evidence type="ECO:0000313" key="9">
    <source>
        <dbReference type="EMBL" id="SFI12096.1"/>
    </source>
</evidence>
<dbReference type="STRING" id="1114924.SAMN05216258_104364"/>
<evidence type="ECO:0000256" key="6">
    <source>
        <dbReference type="ARBA" id="ARBA00023002"/>
    </source>
</evidence>
<keyword evidence="6" id="KW-0560">Oxidoreductase</keyword>
<dbReference type="FunFam" id="3.50.50.60:FF:000021">
    <property type="entry name" value="Ubiquinone biosynthesis monooxygenase COQ6"/>
    <property type="match status" value="1"/>
</dbReference>
<organism evidence="9 10">
    <name type="scientific">Albimonas pacifica</name>
    <dbReference type="NCBI Taxonomy" id="1114924"/>
    <lineage>
        <taxon>Bacteria</taxon>
        <taxon>Pseudomonadati</taxon>
        <taxon>Pseudomonadota</taxon>
        <taxon>Alphaproteobacteria</taxon>
        <taxon>Rhodobacterales</taxon>
        <taxon>Paracoccaceae</taxon>
        <taxon>Albimonas</taxon>
    </lineage>
</organism>
<evidence type="ECO:0000256" key="4">
    <source>
        <dbReference type="ARBA" id="ARBA00022630"/>
    </source>
</evidence>
<evidence type="ECO:0000256" key="3">
    <source>
        <dbReference type="ARBA" id="ARBA00005349"/>
    </source>
</evidence>
<dbReference type="Pfam" id="PF01494">
    <property type="entry name" value="FAD_binding_3"/>
    <property type="match status" value="1"/>
</dbReference>
<dbReference type="EMBL" id="FOQH01000004">
    <property type="protein sequence ID" value="SFI12096.1"/>
    <property type="molecule type" value="Genomic_DNA"/>
</dbReference>
<comment type="pathway">
    <text evidence="2">Cofactor biosynthesis; ubiquinone biosynthesis.</text>
</comment>
<dbReference type="PANTHER" id="PTHR43876:SF7">
    <property type="entry name" value="UBIQUINONE BIOSYNTHESIS MONOOXYGENASE COQ6, MITOCHONDRIAL"/>
    <property type="match status" value="1"/>
</dbReference>
<dbReference type="GO" id="GO:0006744">
    <property type="term" value="P:ubiquinone biosynthetic process"/>
    <property type="evidence" value="ECO:0007669"/>
    <property type="project" value="UniProtKB-UniPathway"/>
</dbReference>
<accession>A0A1I3FLQ5</accession>
<reference evidence="9 10" key="1">
    <citation type="submission" date="2016-10" db="EMBL/GenBank/DDBJ databases">
        <authorList>
            <person name="de Groot N.N."/>
        </authorList>
    </citation>
    <scope>NUCLEOTIDE SEQUENCE [LARGE SCALE GENOMIC DNA]</scope>
    <source>
        <strain evidence="9 10">CGMCC 1.11030</strain>
    </source>
</reference>
<dbReference type="GO" id="GO:0016705">
    <property type="term" value="F:oxidoreductase activity, acting on paired donors, with incorporation or reduction of molecular oxygen"/>
    <property type="evidence" value="ECO:0007669"/>
    <property type="project" value="InterPro"/>
</dbReference>
<dbReference type="InterPro" id="IPR002938">
    <property type="entry name" value="FAD-bd"/>
</dbReference>
<evidence type="ECO:0000313" key="10">
    <source>
        <dbReference type="Proteomes" id="UP000199377"/>
    </source>
</evidence>
<dbReference type="Proteomes" id="UP000199377">
    <property type="component" value="Unassembled WGS sequence"/>
</dbReference>
<keyword evidence="10" id="KW-1185">Reference proteome</keyword>
<protein>
    <submittedName>
        <fullName evidence="9">2-octaprenyl-6-methoxyphenol hydroxylase /2-octaprenyl-3-methyl-6-methoxy-1,4-benzoquinol hydroxylase</fullName>
    </submittedName>
</protein>
<dbReference type="GO" id="GO:0004497">
    <property type="term" value="F:monooxygenase activity"/>
    <property type="evidence" value="ECO:0007669"/>
    <property type="project" value="UniProtKB-KW"/>
</dbReference>
<dbReference type="NCBIfam" id="TIGR01988">
    <property type="entry name" value="Ubi-OHases"/>
    <property type="match status" value="1"/>
</dbReference>
<name>A0A1I3FLQ5_9RHOB</name>
<dbReference type="InterPro" id="IPR010971">
    <property type="entry name" value="UbiH/COQ6"/>
</dbReference>
<dbReference type="UniPathway" id="UPA00232"/>
<keyword evidence="7" id="KW-0503">Monooxygenase</keyword>
<dbReference type="InterPro" id="IPR051205">
    <property type="entry name" value="UbiH/COQ6_monooxygenase"/>
</dbReference>
<dbReference type="PROSITE" id="PS01304">
    <property type="entry name" value="UBIH"/>
    <property type="match status" value="1"/>
</dbReference>
<dbReference type="GO" id="GO:0071949">
    <property type="term" value="F:FAD binding"/>
    <property type="evidence" value="ECO:0007669"/>
    <property type="project" value="InterPro"/>
</dbReference>
<comment type="cofactor">
    <cofactor evidence="1">
        <name>FAD</name>
        <dbReference type="ChEBI" id="CHEBI:57692"/>
    </cofactor>
</comment>
<dbReference type="Gene3D" id="3.50.50.60">
    <property type="entry name" value="FAD/NAD(P)-binding domain"/>
    <property type="match status" value="2"/>
</dbReference>
<evidence type="ECO:0000259" key="8">
    <source>
        <dbReference type="Pfam" id="PF01494"/>
    </source>
</evidence>
<dbReference type="InterPro" id="IPR036188">
    <property type="entry name" value="FAD/NAD-bd_sf"/>
</dbReference>
<evidence type="ECO:0000256" key="5">
    <source>
        <dbReference type="ARBA" id="ARBA00022827"/>
    </source>
</evidence>
<keyword evidence="4" id="KW-0285">Flavoprotein</keyword>
<evidence type="ECO:0000256" key="1">
    <source>
        <dbReference type="ARBA" id="ARBA00001974"/>
    </source>
</evidence>
<feature type="domain" description="FAD-binding" evidence="8">
    <location>
        <begin position="17"/>
        <end position="337"/>
    </location>
</feature>
<evidence type="ECO:0000256" key="7">
    <source>
        <dbReference type="ARBA" id="ARBA00023033"/>
    </source>
</evidence>
<dbReference type="AlphaFoldDB" id="A0A1I3FLQ5"/>